<evidence type="ECO:0000313" key="3">
    <source>
        <dbReference type="RefSeq" id="XP_026191465.1"/>
    </source>
</evidence>
<dbReference type="OrthoDB" id="349353at2759"/>
<reference evidence="3" key="1">
    <citation type="submission" date="2025-08" db="UniProtKB">
        <authorList>
            <consortium name="RefSeq"/>
        </authorList>
    </citation>
    <scope>IDENTIFICATION</scope>
</reference>
<gene>
    <name evidence="3" type="primary">LOC34619195</name>
</gene>
<dbReference type="Proteomes" id="UP000515125">
    <property type="component" value="Unplaced"/>
</dbReference>
<dbReference type="GeneID" id="34619195"/>
<keyword evidence="2" id="KW-1185">Reference proteome</keyword>
<sequence>MREKNAPKQRGFRPYLQTSGCPEDSAAVASAAAGFAGLTSASVGRKRRYSQHLASFPTTTAVPSSAKSATTGKAFTRRCSDALTQPSKRAFLTASEGAAVLPRCICLEDPVHDTIQKQQRRCPLPSLPLRLPLKLLFPYTMPYQPTAREAAAAAAAAGAKGRTRKKTCERKDALCSSEGSRQKGEQQWQEGQQRPPSIVAYTATLVLEDVQTFCEQQVYIESLPHEIHLRTKHIKKQPQRKRQPHRFTSLAIALTWLQKQLHGEGAILPAAAGCLCRSYTHMYDGVQEKATAVGTAEATWEAASRRAAKGATRTTPAAPLCISAAALEASTREAHAALQLFSVLRRVREAHKAAAAAGEGKLCAKHAQNPAAAATEAAAAWVTAAAEIPRTLQCTRSSSSSGHAELQRVAAVGCCCCPVGSPWVSLSAWRSFRLASHPSVRLYDVLLLAAAKRRLFTAADTSPEPLQQLMEASALVACIEQNSSAAPLPAAAAVAAVADIAIQCAAAAVREFVESVPLHPRSSSTSTSTSTSTSASTSTSTSTSTSSSRRVATWISAPNPFAAAAKTREHSTSRHNPAQLPPVSLAFLIVLPELELLSNSCSAAAAAAAAAAARAWASGAPAVVPLVAGRVFYSAPAKACLLKK</sequence>
<dbReference type="RefSeq" id="XP_026191465.1">
    <property type="nucleotide sequence ID" value="XM_026335680.1"/>
</dbReference>
<feature type="region of interest" description="Disordered" evidence="1">
    <location>
        <begin position="519"/>
        <end position="550"/>
    </location>
</feature>
<accession>A0A6P6RWD9</accession>
<name>A0A6P6RWD9_9EIME</name>
<evidence type="ECO:0000313" key="2">
    <source>
        <dbReference type="Proteomes" id="UP000515125"/>
    </source>
</evidence>
<dbReference type="AlphaFoldDB" id="A0A6P6RWD9"/>
<evidence type="ECO:0000256" key="1">
    <source>
        <dbReference type="SAM" id="MobiDB-lite"/>
    </source>
</evidence>
<feature type="region of interest" description="Disordered" evidence="1">
    <location>
        <begin position="170"/>
        <end position="193"/>
    </location>
</feature>
<protein>
    <submittedName>
        <fullName evidence="3">Uncharacterized protein LOC34619195</fullName>
    </submittedName>
</protein>
<feature type="compositionally biased region" description="Low complexity" evidence="1">
    <location>
        <begin position="522"/>
        <end position="548"/>
    </location>
</feature>
<proteinExistence type="predicted"/>
<organism evidence="2 3">
    <name type="scientific">Cyclospora cayetanensis</name>
    <dbReference type="NCBI Taxonomy" id="88456"/>
    <lineage>
        <taxon>Eukaryota</taxon>
        <taxon>Sar</taxon>
        <taxon>Alveolata</taxon>
        <taxon>Apicomplexa</taxon>
        <taxon>Conoidasida</taxon>
        <taxon>Coccidia</taxon>
        <taxon>Eucoccidiorida</taxon>
        <taxon>Eimeriorina</taxon>
        <taxon>Eimeriidae</taxon>
        <taxon>Cyclospora</taxon>
    </lineage>
</organism>